<dbReference type="EMBL" id="BGPR01111338">
    <property type="protein sequence ID" value="GBM91750.1"/>
    <property type="molecule type" value="Genomic_DNA"/>
</dbReference>
<dbReference type="AlphaFoldDB" id="A0A4Y2JNX4"/>
<protein>
    <submittedName>
        <fullName evidence="1">Uncharacterized protein</fullName>
    </submittedName>
</protein>
<accession>A0A4Y2JNX4</accession>
<sequence>MGLLHAKSYVVAKRPIPGVGSLERGCRGS</sequence>
<dbReference type="Proteomes" id="UP000499080">
    <property type="component" value="Unassembled WGS sequence"/>
</dbReference>
<comment type="caution">
    <text evidence="1">The sequence shown here is derived from an EMBL/GenBank/DDBJ whole genome shotgun (WGS) entry which is preliminary data.</text>
</comment>
<evidence type="ECO:0000313" key="1">
    <source>
        <dbReference type="EMBL" id="GBM91750.1"/>
    </source>
</evidence>
<organism evidence="1 2">
    <name type="scientific">Araneus ventricosus</name>
    <name type="common">Orbweaver spider</name>
    <name type="synonym">Epeira ventricosa</name>
    <dbReference type="NCBI Taxonomy" id="182803"/>
    <lineage>
        <taxon>Eukaryota</taxon>
        <taxon>Metazoa</taxon>
        <taxon>Ecdysozoa</taxon>
        <taxon>Arthropoda</taxon>
        <taxon>Chelicerata</taxon>
        <taxon>Arachnida</taxon>
        <taxon>Araneae</taxon>
        <taxon>Araneomorphae</taxon>
        <taxon>Entelegynae</taxon>
        <taxon>Araneoidea</taxon>
        <taxon>Araneidae</taxon>
        <taxon>Araneus</taxon>
    </lineage>
</organism>
<evidence type="ECO:0000313" key="2">
    <source>
        <dbReference type="Proteomes" id="UP000499080"/>
    </source>
</evidence>
<name>A0A4Y2JNX4_ARAVE</name>
<feature type="non-terminal residue" evidence="1">
    <location>
        <position position="29"/>
    </location>
</feature>
<keyword evidence="2" id="KW-1185">Reference proteome</keyword>
<proteinExistence type="predicted"/>
<reference evidence="1 2" key="1">
    <citation type="journal article" date="2019" name="Sci. Rep.">
        <title>Orb-weaving spider Araneus ventricosus genome elucidates the spidroin gene catalogue.</title>
        <authorList>
            <person name="Kono N."/>
            <person name="Nakamura H."/>
            <person name="Ohtoshi R."/>
            <person name="Moran D.A.P."/>
            <person name="Shinohara A."/>
            <person name="Yoshida Y."/>
            <person name="Fujiwara M."/>
            <person name="Mori M."/>
            <person name="Tomita M."/>
            <person name="Arakawa K."/>
        </authorList>
    </citation>
    <scope>NUCLEOTIDE SEQUENCE [LARGE SCALE GENOMIC DNA]</scope>
</reference>
<gene>
    <name evidence="1" type="ORF">AVEN_133853_1</name>
</gene>